<name>A0A944DAY8_DENI1</name>
<dbReference type="AlphaFoldDB" id="A0A944DAY8"/>
<comment type="caution">
    <text evidence="1">The sequence shown here is derived from an EMBL/GenBank/DDBJ whole genome shotgun (WGS) entry which is preliminary data.</text>
</comment>
<reference evidence="2" key="1">
    <citation type="journal article" date="2022" name="ISME J.">
        <title>Genetic and phylogenetic analysis of dissimilatory iodate-reducing bacteria identifies potential niches across the world's oceans.</title>
        <authorList>
            <person name="Reyes-Umana V."/>
            <person name="Henning Z."/>
            <person name="Lee K."/>
            <person name="Barnum T.P."/>
            <person name="Coates J.D."/>
        </authorList>
    </citation>
    <scope>NUCLEOTIDE SEQUENCE [LARGE SCALE GENOMIC DNA]</scope>
    <source>
        <strain evidence="2">IR12</strain>
    </source>
</reference>
<protein>
    <submittedName>
        <fullName evidence="1">Uncharacterized protein</fullName>
    </submittedName>
</protein>
<evidence type="ECO:0000313" key="1">
    <source>
        <dbReference type="EMBL" id="MBT0961686.1"/>
    </source>
</evidence>
<accession>A0A944DAY8</accession>
<organism evidence="1 2">
    <name type="scientific">Denitromonas iodatirespirans</name>
    <dbReference type="NCBI Taxonomy" id="2795389"/>
    <lineage>
        <taxon>Bacteria</taxon>
        <taxon>Pseudomonadati</taxon>
        <taxon>Pseudomonadota</taxon>
        <taxon>Betaproteobacteria</taxon>
        <taxon>Rhodocyclales</taxon>
        <taxon>Zoogloeaceae</taxon>
        <taxon>Denitromonas</taxon>
    </lineage>
</organism>
<sequence>MFEQIEGTGRFLAVIRSEDDAWRLLEHATSGGDIPERLDIRFDGWPRFDLKVDGKDWKSTVPTRIMGPLLEVQKDLHRNFVAISYGSANLKKMRDEDRESLEIIVHVGEGSSDFTADLGKQFSVLAEKAVEKMTSRQAVVTILGIATIVGTTVVAKDWIASRQNEVDAEVKLELSKQETARMQILADATRQQPVLKEAQADVQQSTNRLLKTLKPNDTTVIRGVPLKASDAAEITQHERARSESIDISGAFLILANDASRGDGFTIRVTRVDDNLTFSAAVPFELPADQKQLIQEAEWSKGGVAVHLEIEAAELRGSVVGARVLSARKIDEDPLDPVRQLAGAR</sequence>
<evidence type="ECO:0000313" key="2">
    <source>
        <dbReference type="Proteomes" id="UP000694660"/>
    </source>
</evidence>
<dbReference type="RefSeq" id="WP_214361442.1">
    <property type="nucleotide sequence ID" value="NZ_JAEKFT010000010.1"/>
</dbReference>
<dbReference type="Proteomes" id="UP000694660">
    <property type="component" value="Unassembled WGS sequence"/>
</dbReference>
<gene>
    <name evidence="1" type="ORF">I8J34_10935</name>
</gene>
<proteinExistence type="predicted"/>
<keyword evidence="2" id="KW-1185">Reference proteome</keyword>
<dbReference type="EMBL" id="JAEKFT010000010">
    <property type="protein sequence ID" value="MBT0961686.1"/>
    <property type="molecule type" value="Genomic_DNA"/>
</dbReference>